<organism evidence="1 2">
    <name type="scientific">Gossypium arboreum</name>
    <name type="common">Tree cotton</name>
    <name type="synonym">Gossypium nanking</name>
    <dbReference type="NCBI Taxonomy" id="29729"/>
    <lineage>
        <taxon>Eukaryota</taxon>
        <taxon>Viridiplantae</taxon>
        <taxon>Streptophyta</taxon>
        <taxon>Embryophyta</taxon>
        <taxon>Tracheophyta</taxon>
        <taxon>Spermatophyta</taxon>
        <taxon>Magnoliopsida</taxon>
        <taxon>eudicotyledons</taxon>
        <taxon>Gunneridae</taxon>
        <taxon>Pentapetalae</taxon>
        <taxon>rosids</taxon>
        <taxon>malvids</taxon>
        <taxon>Malvales</taxon>
        <taxon>Malvaceae</taxon>
        <taxon>Malvoideae</taxon>
        <taxon>Gossypium</taxon>
    </lineage>
</organism>
<gene>
    <name evidence="1" type="ORF">PVK06_026684</name>
</gene>
<dbReference type="Proteomes" id="UP001358586">
    <property type="component" value="Chromosome 8"/>
</dbReference>
<name>A0ABR0NYB7_GOSAR</name>
<proteinExistence type="predicted"/>
<dbReference type="EMBL" id="JARKNE010000008">
    <property type="protein sequence ID" value="KAK5811355.1"/>
    <property type="molecule type" value="Genomic_DNA"/>
</dbReference>
<evidence type="ECO:0000313" key="1">
    <source>
        <dbReference type="EMBL" id="KAK5811355.1"/>
    </source>
</evidence>
<keyword evidence="2" id="KW-1185">Reference proteome</keyword>
<protein>
    <submittedName>
        <fullName evidence="1">Uncharacterized protein</fullName>
    </submittedName>
</protein>
<reference evidence="1 2" key="1">
    <citation type="submission" date="2023-03" db="EMBL/GenBank/DDBJ databases">
        <title>WGS of Gossypium arboreum.</title>
        <authorList>
            <person name="Yu D."/>
        </authorList>
    </citation>
    <scope>NUCLEOTIDE SEQUENCE [LARGE SCALE GENOMIC DNA]</scope>
    <source>
        <tissue evidence="1">Leaf</tissue>
    </source>
</reference>
<comment type="caution">
    <text evidence="1">The sequence shown here is derived from an EMBL/GenBank/DDBJ whole genome shotgun (WGS) entry which is preliminary data.</text>
</comment>
<accession>A0ABR0NYB7</accession>
<sequence>MALLKAPGSDRFHALFFQKQWDNIGSAVCEWVKGVFKGKPIEPKLNNTLIVLIPKLAYPEEISQFRLITLLSSL</sequence>
<evidence type="ECO:0000313" key="2">
    <source>
        <dbReference type="Proteomes" id="UP001358586"/>
    </source>
</evidence>